<proteinExistence type="predicted"/>
<dbReference type="OrthoDB" id="425925at2759"/>
<keyword evidence="2" id="KW-1185">Reference proteome</keyword>
<dbReference type="EMBL" id="MU003859">
    <property type="protein sequence ID" value="KAF2716868.1"/>
    <property type="molecule type" value="Genomic_DNA"/>
</dbReference>
<dbReference type="Proteomes" id="UP000799441">
    <property type="component" value="Unassembled WGS sequence"/>
</dbReference>
<protein>
    <submittedName>
        <fullName evidence="1">Uncharacterized protein</fullName>
    </submittedName>
</protein>
<reference evidence="1" key="1">
    <citation type="journal article" date="2020" name="Stud. Mycol.">
        <title>101 Dothideomycetes genomes: a test case for predicting lifestyles and emergence of pathogens.</title>
        <authorList>
            <person name="Haridas S."/>
            <person name="Albert R."/>
            <person name="Binder M."/>
            <person name="Bloem J."/>
            <person name="Labutti K."/>
            <person name="Salamov A."/>
            <person name="Andreopoulos B."/>
            <person name="Baker S."/>
            <person name="Barry K."/>
            <person name="Bills G."/>
            <person name="Bluhm B."/>
            <person name="Cannon C."/>
            <person name="Castanera R."/>
            <person name="Culley D."/>
            <person name="Daum C."/>
            <person name="Ezra D."/>
            <person name="Gonzalez J."/>
            <person name="Henrissat B."/>
            <person name="Kuo A."/>
            <person name="Liang C."/>
            <person name="Lipzen A."/>
            <person name="Lutzoni F."/>
            <person name="Magnuson J."/>
            <person name="Mondo S."/>
            <person name="Nolan M."/>
            <person name="Ohm R."/>
            <person name="Pangilinan J."/>
            <person name="Park H.-J."/>
            <person name="Ramirez L."/>
            <person name="Alfaro M."/>
            <person name="Sun H."/>
            <person name="Tritt A."/>
            <person name="Yoshinaga Y."/>
            <person name="Zwiers L.-H."/>
            <person name="Turgeon B."/>
            <person name="Goodwin S."/>
            <person name="Spatafora J."/>
            <person name="Crous P."/>
            <person name="Grigoriev I."/>
        </authorList>
    </citation>
    <scope>NUCLEOTIDE SEQUENCE</scope>
    <source>
        <strain evidence="1">CBS 116435</strain>
    </source>
</reference>
<comment type="caution">
    <text evidence="1">The sequence shown here is derived from an EMBL/GenBank/DDBJ whole genome shotgun (WGS) entry which is preliminary data.</text>
</comment>
<evidence type="ECO:0000313" key="2">
    <source>
        <dbReference type="Proteomes" id="UP000799441"/>
    </source>
</evidence>
<gene>
    <name evidence="1" type="ORF">K431DRAFT_197330</name>
</gene>
<organism evidence="1 2">
    <name type="scientific">Polychaeton citri CBS 116435</name>
    <dbReference type="NCBI Taxonomy" id="1314669"/>
    <lineage>
        <taxon>Eukaryota</taxon>
        <taxon>Fungi</taxon>
        <taxon>Dikarya</taxon>
        <taxon>Ascomycota</taxon>
        <taxon>Pezizomycotina</taxon>
        <taxon>Dothideomycetes</taxon>
        <taxon>Dothideomycetidae</taxon>
        <taxon>Capnodiales</taxon>
        <taxon>Capnodiaceae</taxon>
        <taxon>Polychaeton</taxon>
    </lineage>
</organism>
<accession>A0A9P4PXQ7</accession>
<evidence type="ECO:0000313" key="1">
    <source>
        <dbReference type="EMBL" id="KAF2716868.1"/>
    </source>
</evidence>
<feature type="non-terminal residue" evidence="1">
    <location>
        <position position="1"/>
    </location>
</feature>
<name>A0A9P4PXQ7_9PEZI</name>
<sequence>PGTYILQEAEKPPGGNGLSVEGAMRGECIRENFGPEKGYNFVFFIAPKVEKDGRGRRPYETIAHIAQTYDLEVDQSCEQDDIACVALILSSRKLNGDIMICWHPARIAAIVSALG</sequence>
<dbReference type="AlphaFoldDB" id="A0A9P4PXQ7"/>
<feature type="non-terminal residue" evidence="1">
    <location>
        <position position="115"/>
    </location>
</feature>